<feature type="repeat" description="Solcar" evidence="7">
    <location>
        <begin position="83"/>
        <end position="168"/>
    </location>
</feature>
<dbReference type="GO" id="GO:0055085">
    <property type="term" value="P:transmembrane transport"/>
    <property type="evidence" value="ECO:0007669"/>
    <property type="project" value="InterPro"/>
</dbReference>
<proteinExistence type="inferred from homology"/>
<keyword evidence="11" id="KW-1185">Reference proteome</keyword>
<comment type="similarity">
    <text evidence="2 8">Belongs to the mitochondrial carrier (TC 2.A.29) family.</text>
</comment>
<evidence type="ECO:0000256" key="8">
    <source>
        <dbReference type="RuleBase" id="RU000488"/>
    </source>
</evidence>
<feature type="repeat" description="Solcar" evidence="7">
    <location>
        <begin position="1"/>
        <end position="74"/>
    </location>
</feature>
<name>A0A0N5CLG5_THECL</name>
<evidence type="ECO:0000256" key="6">
    <source>
        <dbReference type="ARBA" id="ARBA00023136"/>
    </source>
</evidence>
<protein>
    <submittedName>
        <fullName evidence="12">Mitochondrial coenzyme A transporter SLC25A42</fullName>
    </submittedName>
</protein>
<keyword evidence="3 8" id="KW-0813">Transport</keyword>
<dbReference type="InterPro" id="IPR018108">
    <property type="entry name" value="MCP_transmembrane"/>
</dbReference>
<reference evidence="10 11" key="2">
    <citation type="submission" date="2018-11" db="EMBL/GenBank/DDBJ databases">
        <authorList>
            <consortium name="Pathogen Informatics"/>
        </authorList>
    </citation>
    <scope>NUCLEOTIDE SEQUENCE [LARGE SCALE GENOMIC DNA]</scope>
</reference>
<reference evidence="12" key="1">
    <citation type="submission" date="2017-02" db="UniProtKB">
        <authorList>
            <consortium name="WormBaseParasite"/>
        </authorList>
    </citation>
    <scope>IDENTIFICATION</scope>
</reference>
<evidence type="ECO:0000256" key="9">
    <source>
        <dbReference type="SAM" id="Phobius"/>
    </source>
</evidence>
<evidence type="ECO:0000256" key="4">
    <source>
        <dbReference type="ARBA" id="ARBA00022692"/>
    </source>
</evidence>
<dbReference type="InterPro" id="IPR023395">
    <property type="entry name" value="MCP_dom_sf"/>
</dbReference>
<dbReference type="OrthoDB" id="270584at2759"/>
<evidence type="ECO:0000313" key="11">
    <source>
        <dbReference type="Proteomes" id="UP000276776"/>
    </source>
</evidence>
<keyword evidence="6 7" id="KW-0472">Membrane</keyword>
<evidence type="ECO:0000256" key="5">
    <source>
        <dbReference type="ARBA" id="ARBA00022737"/>
    </source>
</evidence>
<keyword evidence="4 7" id="KW-0812">Transmembrane</keyword>
<keyword evidence="5" id="KW-0677">Repeat</keyword>
<keyword evidence="9" id="KW-1133">Transmembrane helix</keyword>
<accession>A0A0N5CLG5</accession>
<dbReference type="PRINTS" id="PR00926">
    <property type="entry name" value="MITOCARRIER"/>
</dbReference>
<dbReference type="AlphaFoldDB" id="A0A0N5CLG5"/>
<gene>
    <name evidence="10" type="ORF">TCLT_LOCUS950</name>
</gene>
<organism evidence="12">
    <name type="scientific">Thelazia callipaeda</name>
    <name type="common">Oriental eyeworm</name>
    <name type="synonym">Parasitic nematode</name>
    <dbReference type="NCBI Taxonomy" id="103827"/>
    <lineage>
        <taxon>Eukaryota</taxon>
        <taxon>Metazoa</taxon>
        <taxon>Ecdysozoa</taxon>
        <taxon>Nematoda</taxon>
        <taxon>Chromadorea</taxon>
        <taxon>Rhabditida</taxon>
        <taxon>Spirurina</taxon>
        <taxon>Spiruromorpha</taxon>
        <taxon>Thelazioidea</taxon>
        <taxon>Thelaziidae</taxon>
        <taxon>Thelazia</taxon>
    </lineage>
</organism>
<dbReference type="WBParaSite" id="TCLT_0000094901-mRNA-1">
    <property type="protein sequence ID" value="TCLT_0000094901-mRNA-1"/>
    <property type="gene ID" value="TCLT_0000094901"/>
</dbReference>
<evidence type="ECO:0000256" key="7">
    <source>
        <dbReference type="PROSITE-ProRule" id="PRU00282"/>
    </source>
</evidence>
<dbReference type="Proteomes" id="UP000276776">
    <property type="component" value="Unassembled WGS sequence"/>
</dbReference>
<dbReference type="InterPro" id="IPR002067">
    <property type="entry name" value="MCP"/>
</dbReference>
<comment type="subcellular location">
    <subcellularLocation>
        <location evidence="1">Membrane</location>
        <topology evidence="1">Multi-pass membrane protein</topology>
    </subcellularLocation>
</comment>
<dbReference type="STRING" id="103827.A0A0N5CLG5"/>
<evidence type="ECO:0000256" key="1">
    <source>
        <dbReference type="ARBA" id="ARBA00004141"/>
    </source>
</evidence>
<sequence>MLSKSIVAPLDRAKINFQVSSATRYSIFEAMKFLKTTYHETGLLSLWRGNSATLVRVVPYAAIQFAFHEQYKYLLKVDFDKKRTPIRRLLAGSLAGVTATIFTYPLDTARVRLASSKHTEYINLRSVFAKMYSTEGIRSFYYGLTPSLLGIMAYAGGSFYTFGTLKLFHKEHTNQPISPYDRLIYGAISGTVGQVISYPIDIVRRRMQTGRISSKSRILHVLHEIYRKEGVFNGLYKGISMNWIKVRYSLKL</sequence>
<evidence type="ECO:0000313" key="10">
    <source>
        <dbReference type="EMBL" id="VDM96131.1"/>
    </source>
</evidence>
<dbReference type="Gene3D" id="1.50.40.10">
    <property type="entry name" value="Mitochondrial carrier domain"/>
    <property type="match status" value="1"/>
</dbReference>
<dbReference type="PROSITE" id="PS50920">
    <property type="entry name" value="SOLCAR"/>
    <property type="match status" value="2"/>
</dbReference>
<dbReference type="GO" id="GO:0016020">
    <property type="term" value="C:membrane"/>
    <property type="evidence" value="ECO:0007669"/>
    <property type="project" value="UniProtKB-SubCell"/>
</dbReference>
<feature type="transmembrane region" description="Helical" evidence="9">
    <location>
        <begin position="140"/>
        <end position="163"/>
    </location>
</feature>
<dbReference type="Pfam" id="PF00153">
    <property type="entry name" value="Mito_carr"/>
    <property type="match status" value="3"/>
</dbReference>
<evidence type="ECO:0000313" key="12">
    <source>
        <dbReference type="WBParaSite" id="TCLT_0000094901-mRNA-1"/>
    </source>
</evidence>
<evidence type="ECO:0000256" key="2">
    <source>
        <dbReference type="ARBA" id="ARBA00006375"/>
    </source>
</evidence>
<evidence type="ECO:0000256" key="3">
    <source>
        <dbReference type="ARBA" id="ARBA00022448"/>
    </source>
</evidence>
<dbReference type="OMA" id="MQLQGAC"/>
<dbReference type="PANTHER" id="PTHR24089">
    <property type="entry name" value="SOLUTE CARRIER FAMILY 25"/>
    <property type="match status" value="1"/>
</dbReference>
<dbReference type="SUPFAM" id="SSF103506">
    <property type="entry name" value="Mitochondrial carrier"/>
    <property type="match status" value="1"/>
</dbReference>
<dbReference type="EMBL" id="UYYF01000093">
    <property type="protein sequence ID" value="VDM96131.1"/>
    <property type="molecule type" value="Genomic_DNA"/>
</dbReference>